<evidence type="ECO:0000256" key="1">
    <source>
        <dbReference type="SAM" id="MobiDB-lite"/>
    </source>
</evidence>
<gene>
    <name evidence="2" type="ORF">FPANT_6280</name>
</gene>
<dbReference type="EMBL" id="JAAOAR010000301">
    <property type="protein sequence ID" value="KAF5589599.1"/>
    <property type="molecule type" value="Genomic_DNA"/>
</dbReference>
<evidence type="ECO:0000313" key="2">
    <source>
        <dbReference type="EMBL" id="KAF5589599.1"/>
    </source>
</evidence>
<sequence length="514" mass="57577">MQIIPSYPALANQHGMTVTSKYVSDAPVQEQSNITKSGAVSTVRPIAKQQDADPSVRAVSSKILDIIFEYALNKFSDSKGRLEAGRPKFLSVVGKFVATSTRVEMCLPAFPFKSANKAYKVFGILPDKAEEIALDRLNTMCVRIGEIYQPGAQCTIISDGVVYNDLLSIPDRDTWAYGQALRQLASDKGFQYISFSRIRDLVDIPLPAELHEIAYVANATNFRRALLNRFGKDDIDIDEEIEKDPDTKMTYLGYRRFLESDLKHIFPVGNGRTANAYRRDVRYLAKQMLIRGYAFAAAVKHGFPNHLRLSIHQSTGEYKISMALLNTKTGFTTPWHCCVALTSTGEWTSAPKGEYLKDPNMEIIHENGRPSYFQEIVGSNEPDQKAEAESREANTSDSQSNSSLTELQRQVSSSLTEADRERLAELAEFMMSASFKRNNDLMKSGNSGMDKVLDCNANELRAVARLKELMNVVDRDTGGYNEKFADVTHQKISLGQISSAKIHILRDMFWKKSL</sequence>
<reference evidence="2 3" key="1">
    <citation type="submission" date="2020-05" db="EMBL/GenBank/DDBJ databases">
        <title>Identification and distribution of gene clusters putatively required for synthesis of sphingolipid metabolism inhibitors in phylogenetically diverse species of the filamentous fungus Fusarium.</title>
        <authorList>
            <person name="Kim H.-S."/>
            <person name="Busman M."/>
            <person name="Brown D.W."/>
            <person name="Divon H."/>
            <person name="Uhlig S."/>
            <person name="Proctor R.H."/>
        </authorList>
    </citation>
    <scope>NUCLEOTIDE SEQUENCE [LARGE SCALE GENOMIC DNA]</scope>
    <source>
        <strain evidence="2 3">NRRL 25211</strain>
    </source>
</reference>
<protein>
    <submittedName>
        <fullName evidence="2">Spore wall maturation DIT1</fullName>
    </submittedName>
</protein>
<proteinExistence type="predicted"/>
<dbReference type="InterPro" id="IPR007817">
    <property type="entry name" value="Isocyanide_synthase_DIT1"/>
</dbReference>
<feature type="compositionally biased region" description="Basic and acidic residues" evidence="1">
    <location>
        <begin position="382"/>
        <end position="394"/>
    </location>
</feature>
<dbReference type="PANTHER" id="PTHR37285">
    <property type="entry name" value="SPORE WALL MATURATION PROTEIN DIT1"/>
    <property type="match status" value="1"/>
</dbReference>
<dbReference type="PANTHER" id="PTHR37285:SF5">
    <property type="entry name" value="SPORE WALL MATURATION PROTEIN DIT1"/>
    <property type="match status" value="1"/>
</dbReference>
<dbReference type="Pfam" id="PF05141">
    <property type="entry name" value="DIT1_PvcA"/>
    <property type="match status" value="1"/>
</dbReference>
<evidence type="ECO:0000313" key="3">
    <source>
        <dbReference type="Proteomes" id="UP000544095"/>
    </source>
</evidence>
<dbReference type="AlphaFoldDB" id="A0A8H5P4P5"/>
<feature type="region of interest" description="Disordered" evidence="1">
    <location>
        <begin position="380"/>
        <end position="416"/>
    </location>
</feature>
<accession>A0A8H5P4P5</accession>
<feature type="compositionally biased region" description="Polar residues" evidence="1">
    <location>
        <begin position="395"/>
        <end position="416"/>
    </location>
</feature>
<organism evidence="2 3">
    <name type="scientific">Fusarium pseudoanthophilum</name>
    <dbReference type="NCBI Taxonomy" id="48495"/>
    <lineage>
        <taxon>Eukaryota</taxon>
        <taxon>Fungi</taxon>
        <taxon>Dikarya</taxon>
        <taxon>Ascomycota</taxon>
        <taxon>Pezizomycotina</taxon>
        <taxon>Sordariomycetes</taxon>
        <taxon>Hypocreomycetidae</taxon>
        <taxon>Hypocreales</taxon>
        <taxon>Nectriaceae</taxon>
        <taxon>Fusarium</taxon>
        <taxon>Fusarium fujikuroi species complex</taxon>
    </lineage>
</organism>
<name>A0A8H5P4P5_9HYPO</name>
<comment type="caution">
    <text evidence="2">The sequence shown here is derived from an EMBL/GenBank/DDBJ whole genome shotgun (WGS) entry which is preliminary data.</text>
</comment>
<keyword evidence="3" id="KW-1185">Reference proteome</keyword>
<dbReference type="Proteomes" id="UP000544095">
    <property type="component" value="Unassembled WGS sequence"/>
</dbReference>